<reference evidence="2" key="1">
    <citation type="journal article" date="2020" name="mSystems">
        <title>Genome- and Community-Level Interaction Insights into Carbon Utilization and Element Cycling Functions of Hydrothermarchaeota in Hydrothermal Sediment.</title>
        <authorList>
            <person name="Zhou Z."/>
            <person name="Liu Y."/>
            <person name="Xu W."/>
            <person name="Pan J."/>
            <person name="Luo Z.H."/>
            <person name="Li M."/>
        </authorList>
    </citation>
    <scope>NUCLEOTIDE SEQUENCE [LARGE SCALE GENOMIC DNA]</scope>
    <source>
        <strain evidence="2">SpSt-751</strain>
    </source>
</reference>
<evidence type="ECO:0000256" key="1">
    <source>
        <dbReference type="SAM" id="Phobius"/>
    </source>
</evidence>
<comment type="caution">
    <text evidence="2">The sequence shown here is derived from an EMBL/GenBank/DDBJ whole genome shotgun (WGS) entry which is preliminary data.</text>
</comment>
<sequence length="176" mass="20179">MNKLDYFLGSLLIISMGLNAYLVLNVDKMLPKEEHIEIINVKNASLETDKNVNIKPYEIKPLKSYKLVLGRDDPFAPLIKVKENKEINTSQDLNPINNPFIEKKESFEERVPYELKGILKGEEKGLVILEKEGDDKGIVLEEGSLIDGYKIYKIDVEKGEIILRKGNISYKLRMKI</sequence>
<dbReference type="AlphaFoldDB" id="A0A7C3WN38"/>
<name>A0A7C3WN38_9BACT</name>
<keyword evidence="1" id="KW-0472">Membrane</keyword>
<gene>
    <name evidence="2" type="ORF">ENV35_05365</name>
</gene>
<feature type="transmembrane region" description="Helical" evidence="1">
    <location>
        <begin position="6"/>
        <end position="24"/>
    </location>
</feature>
<keyword evidence="1" id="KW-1133">Transmembrane helix</keyword>
<evidence type="ECO:0000313" key="2">
    <source>
        <dbReference type="EMBL" id="HGB31287.1"/>
    </source>
</evidence>
<dbReference type="EMBL" id="DTGA01000128">
    <property type="protein sequence ID" value="HGB31287.1"/>
    <property type="molecule type" value="Genomic_DNA"/>
</dbReference>
<accession>A0A7C3WN38</accession>
<protein>
    <submittedName>
        <fullName evidence="2">Uncharacterized protein</fullName>
    </submittedName>
</protein>
<keyword evidence="1" id="KW-0812">Transmembrane</keyword>
<organism evidence="2">
    <name type="scientific">Dictyoglomus turgidum</name>
    <dbReference type="NCBI Taxonomy" id="513050"/>
    <lineage>
        <taxon>Bacteria</taxon>
        <taxon>Pseudomonadati</taxon>
        <taxon>Dictyoglomota</taxon>
        <taxon>Dictyoglomia</taxon>
        <taxon>Dictyoglomales</taxon>
        <taxon>Dictyoglomaceae</taxon>
        <taxon>Dictyoglomus</taxon>
    </lineage>
</organism>
<proteinExistence type="predicted"/>